<proteinExistence type="inferred from homology"/>
<dbReference type="SMART" id="SM00283">
    <property type="entry name" value="MA"/>
    <property type="match status" value="1"/>
</dbReference>
<feature type="domain" description="HAMP" evidence="8">
    <location>
        <begin position="352"/>
        <end position="404"/>
    </location>
</feature>
<feature type="domain" description="HAMP" evidence="8">
    <location>
        <begin position="453"/>
        <end position="505"/>
    </location>
</feature>
<evidence type="ECO:0000256" key="4">
    <source>
        <dbReference type="PROSITE-ProRule" id="PRU00284"/>
    </source>
</evidence>
<keyword evidence="6" id="KW-0472">Membrane</keyword>
<feature type="transmembrane region" description="Helical" evidence="6">
    <location>
        <begin position="329"/>
        <end position="350"/>
    </location>
</feature>
<dbReference type="KEGG" id="gai:IMCC3135_16325"/>
<dbReference type="PANTHER" id="PTHR32089">
    <property type="entry name" value="METHYL-ACCEPTING CHEMOTAXIS PROTEIN MCPB"/>
    <property type="match status" value="1"/>
</dbReference>
<dbReference type="PROSITE" id="PS50111">
    <property type="entry name" value="CHEMOTAXIS_TRANSDUC_2"/>
    <property type="match status" value="1"/>
</dbReference>
<dbReference type="SMART" id="SM00304">
    <property type="entry name" value="HAMP"/>
    <property type="match status" value="2"/>
</dbReference>
<dbReference type="InterPro" id="IPR003660">
    <property type="entry name" value="HAMP_dom"/>
</dbReference>
<evidence type="ECO:0000256" key="2">
    <source>
        <dbReference type="ARBA" id="ARBA00023224"/>
    </source>
</evidence>
<dbReference type="GO" id="GO:0016020">
    <property type="term" value="C:membrane"/>
    <property type="evidence" value="ECO:0007669"/>
    <property type="project" value="UniProtKB-SubCell"/>
</dbReference>
<keyword evidence="6" id="KW-0812">Transmembrane</keyword>
<dbReference type="Proteomes" id="UP000250079">
    <property type="component" value="Chromosome"/>
</dbReference>
<dbReference type="InterPro" id="IPR004089">
    <property type="entry name" value="MCPsignal_dom"/>
</dbReference>
<dbReference type="InterPro" id="IPR038188">
    <property type="entry name" value="TorS_sensor_sf"/>
</dbReference>
<dbReference type="Gene3D" id="6.10.340.10">
    <property type="match status" value="1"/>
</dbReference>
<keyword evidence="5" id="KW-0175">Coiled coil</keyword>
<reference evidence="9 10" key="1">
    <citation type="submission" date="2016-12" db="EMBL/GenBank/DDBJ databases">
        <authorList>
            <person name="Song W.-J."/>
            <person name="Kurnit D.M."/>
        </authorList>
    </citation>
    <scope>NUCLEOTIDE SEQUENCE [LARGE SCALE GENOMIC DNA]</scope>
    <source>
        <strain evidence="9 10">IMCC3135</strain>
    </source>
</reference>
<dbReference type="GO" id="GO:0006935">
    <property type="term" value="P:chemotaxis"/>
    <property type="evidence" value="ECO:0007669"/>
    <property type="project" value="UniProtKB-ARBA"/>
</dbReference>
<comment type="subcellular location">
    <subcellularLocation>
        <location evidence="1">Membrane</location>
    </subcellularLocation>
</comment>
<evidence type="ECO:0000259" key="7">
    <source>
        <dbReference type="PROSITE" id="PS50111"/>
    </source>
</evidence>
<keyword evidence="10" id="KW-1185">Reference proteome</keyword>
<name>A0A2Z2NZT8_9GAMM</name>
<dbReference type="GO" id="GO:0007165">
    <property type="term" value="P:signal transduction"/>
    <property type="evidence" value="ECO:0007669"/>
    <property type="project" value="UniProtKB-KW"/>
</dbReference>
<dbReference type="CDD" id="cd06225">
    <property type="entry name" value="HAMP"/>
    <property type="match status" value="1"/>
</dbReference>
<dbReference type="SUPFAM" id="SSF58104">
    <property type="entry name" value="Methyl-accepting chemotaxis protein (MCP) signaling domain"/>
    <property type="match status" value="1"/>
</dbReference>
<accession>A0A2Z2NZT8</accession>
<dbReference type="Pfam" id="PF00015">
    <property type="entry name" value="MCPsignal"/>
    <property type="match status" value="1"/>
</dbReference>
<dbReference type="SUPFAM" id="SSF158472">
    <property type="entry name" value="HAMP domain-like"/>
    <property type="match status" value="1"/>
</dbReference>
<dbReference type="Gene3D" id="1.10.287.950">
    <property type="entry name" value="Methyl-accepting chemotaxis protein"/>
    <property type="match status" value="1"/>
</dbReference>
<evidence type="ECO:0000313" key="9">
    <source>
        <dbReference type="EMBL" id="ASJ73347.1"/>
    </source>
</evidence>
<dbReference type="Pfam" id="PF00672">
    <property type="entry name" value="HAMP"/>
    <property type="match status" value="2"/>
</dbReference>
<gene>
    <name evidence="9" type="primary">ctpL_2</name>
    <name evidence="9" type="ORF">IMCC3135_16325</name>
</gene>
<organism evidence="9 10">
    <name type="scientific">Granulosicoccus antarcticus IMCC3135</name>
    <dbReference type="NCBI Taxonomy" id="1192854"/>
    <lineage>
        <taxon>Bacteria</taxon>
        <taxon>Pseudomonadati</taxon>
        <taxon>Pseudomonadota</taxon>
        <taxon>Gammaproteobacteria</taxon>
        <taxon>Chromatiales</taxon>
        <taxon>Granulosicoccaceae</taxon>
        <taxon>Granulosicoccus</taxon>
    </lineage>
</organism>
<dbReference type="Gene3D" id="1.20.58.920">
    <property type="match status" value="1"/>
</dbReference>
<sequence>MKNLNLGIKSKLLIAFGVVVGTTLLASGIAVNSYKTLSSSLREITEVSVPLMSDSMTMTQLAVELNMAIQALSSAHTQQDRKSRYEHLNDISSRIVEQLAKRTLQHYTAQQIDRSKQSITWVQDQLQQLDTAVGEKISALDNSNDLMRQIRIIQRQLNSQLLSASGKQTHEADALRNNAEDLLPELTRDGIAKLAALLELRSEINAAAGILAQVSQVNDLAALEELKEQYELSQELIEIGLTKTDNSQEMVEVTRKIEDLFALGNDSSGVFYSRVRGLVEEQTILQSEQKMNEFQSTVVTRLINYALKNREQVSNEGSKVNSLINASEIQLIAVSILSVLVTVLVFWLLISRSLLKRLLQTITALKSLASGQYDVSVSISGNDELTDLARTVEVFQRNAIQAQQLQEEQQLQAKHLRLKEREQVEEEQLKHTEQIELHEKAQAESARQRSEALQLQERVDRLLAAVSAAANGDLNHPIDTKGEDLAGQMARSLDALFSEMRLSMQGINKNAHQLSNASKRLSALSGDMSGLSKASADNSLKASEVSDSVDAGISRAANATEELSASIKAIARNTVEAESVVIEAVGLVQTTDTTVRKLAESSVSISSVIKVITSIAEQTNLLALNATIEAARAGDAGKGFAVVAGEVKELAKETANATEQIETRISDIRTDTESAVTAIQSIFHIIQRISDIQSAISVSVNEQAGVTQEINQSVSRSANGSEAISLLIKDVATQAQGNQDASNDVEAAAHELSDMAAHLQQLISRFQSEEQNANLQLARVA</sequence>
<feature type="coiled-coil region" evidence="5">
    <location>
        <begin position="421"/>
        <end position="458"/>
    </location>
</feature>
<comment type="similarity">
    <text evidence="3">Belongs to the methyl-accepting chemotaxis (MCP) protein family.</text>
</comment>
<protein>
    <submittedName>
        <fullName evidence="9">Methyl-accepting chemotaxis protein CtpL</fullName>
    </submittedName>
</protein>
<evidence type="ECO:0000256" key="5">
    <source>
        <dbReference type="SAM" id="Coils"/>
    </source>
</evidence>
<dbReference type="PROSITE" id="PS50885">
    <property type="entry name" value="HAMP"/>
    <property type="match status" value="2"/>
</dbReference>
<dbReference type="PANTHER" id="PTHR32089:SF112">
    <property type="entry name" value="LYSOZYME-LIKE PROTEIN-RELATED"/>
    <property type="match status" value="1"/>
</dbReference>
<evidence type="ECO:0000256" key="1">
    <source>
        <dbReference type="ARBA" id="ARBA00004370"/>
    </source>
</evidence>
<keyword evidence="6" id="KW-1133">Transmembrane helix</keyword>
<evidence type="ECO:0000259" key="8">
    <source>
        <dbReference type="PROSITE" id="PS50885"/>
    </source>
</evidence>
<feature type="transmembrane region" description="Helical" evidence="6">
    <location>
        <begin position="12"/>
        <end position="31"/>
    </location>
</feature>
<evidence type="ECO:0000256" key="6">
    <source>
        <dbReference type="SAM" id="Phobius"/>
    </source>
</evidence>
<feature type="domain" description="Methyl-accepting transducer" evidence="7">
    <location>
        <begin position="510"/>
        <end position="753"/>
    </location>
</feature>
<evidence type="ECO:0000256" key="3">
    <source>
        <dbReference type="ARBA" id="ARBA00029447"/>
    </source>
</evidence>
<keyword evidence="2 4" id="KW-0807">Transducer</keyword>
<evidence type="ECO:0000313" key="10">
    <source>
        <dbReference type="Proteomes" id="UP000250079"/>
    </source>
</evidence>
<dbReference type="AlphaFoldDB" id="A0A2Z2NZT8"/>
<dbReference type="EMBL" id="CP018632">
    <property type="protein sequence ID" value="ASJ73347.1"/>
    <property type="molecule type" value="Genomic_DNA"/>
</dbReference>